<reference evidence="2" key="1">
    <citation type="journal article" date="2021" name="ISME J.">
        <title>Genomic evolution of the class Acidithiobacillia: deep-branching Proteobacteria living in extreme acidic conditions.</title>
        <authorList>
            <person name="Moya-Beltran A."/>
            <person name="Beard S."/>
            <person name="Rojas-Villalobos C."/>
            <person name="Issotta F."/>
            <person name="Gallardo Y."/>
            <person name="Ulloa R."/>
            <person name="Giaveno A."/>
            <person name="Degli Esposti M."/>
            <person name="Johnson D.B."/>
            <person name="Quatrini R."/>
        </authorList>
    </citation>
    <scope>NUCLEOTIDE SEQUENCE</scope>
    <source>
        <strain evidence="2">DSM 583</strain>
    </source>
</reference>
<name>A0A8X8G617_ACIFI</name>
<evidence type="ECO:0000259" key="1">
    <source>
        <dbReference type="Pfam" id="PF20081"/>
    </source>
</evidence>
<protein>
    <recommendedName>
        <fullName evidence="1">DUF6475 domain-containing protein</fullName>
    </recommendedName>
</protein>
<dbReference type="Pfam" id="PF20081">
    <property type="entry name" value="DUF6475"/>
    <property type="match status" value="1"/>
</dbReference>
<feature type="domain" description="DUF6475" evidence="1">
    <location>
        <begin position="108"/>
        <end position="195"/>
    </location>
</feature>
<evidence type="ECO:0000313" key="3">
    <source>
        <dbReference type="Proteomes" id="UP000887300"/>
    </source>
</evidence>
<organism evidence="2 3">
    <name type="scientific">Acidithiobacillus ferridurans</name>
    <dbReference type="NCBI Taxonomy" id="1232575"/>
    <lineage>
        <taxon>Bacteria</taxon>
        <taxon>Pseudomonadati</taxon>
        <taxon>Pseudomonadota</taxon>
        <taxon>Acidithiobacillia</taxon>
        <taxon>Acidithiobacillales</taxon>
        <taxon>Acidithiobacillaceae</taxon>
        <taxon>Acidithiobacillus</taxon>
    </lineage>
</organism>
<proteinExistence type="predicted"/>
<dbReference type="AlphaFoldDB" id="A0A8X8G617"/>
<accession>A0A8X8G617</accession>
<dbReference type="InterPro" id="IPR045521">
    <property type="entry name" value="DUF6475"/>
</dbReference>
<comment type="caution">
    <text evidence="2">The sequence shown here is derived from an EMBL/GenBank/DDBJ whole genome shotgun (WGS) entry which is preliminary data.</text>
</comment>
<evidence type="ECO:0000313" key="2">
    <source>
        <dbReference type="EMBL" id="MBU2722810.1"/>
    </source>
</evidence>
<sequence>MNSFTGSDPEVSEDEERFTNAIMAVSEYYGRTIKKSVIYLYWLGLRNYHIDDVERAVAQHLRNPDTGQFMPKIADFVRMIEGGTKDTAAQAWSIFEEGLRRVGTYRDIVFPDPIIHKVVQDMGGWIEFGNKKEKDWPFVAQDFQSRYRAFKARSVIPEYPPVLRGVVNGSNRSNGYALEPPAYFGPEALCKQVQQLGSGQHGTPHTLANDAQRLITRITDQRNARHAS</sequence>
<gene>
    <name evidence="2" type="ORF">HF568_06230</name>
</gene>
<dbReference type="EMBL" id="JABBHS010000191">
    <property type="protein sequence ID" value="MBU2722810.1"/>
    <property type="molecule type" value="Genomic_DNA"/>
</dbReference>
<dbReference type="Proteomes" id="UP000887300">
    <property type="component" value="Unassembled WGS sequence"/>
</dbReference>